<dbReference type="SUPFAM" id="SSF55920">
    <property type="entry name" value="Creatinase/aminopeptidase"/>
    <property type="match status" value="1"/>
</dbReference>
<dbReference type="RefSeq" id="WP_123043032.1">
    <property type="nucleotide sequence ID" value="NZ_CP033433.1"/>
</dbReference>
<keyword evidence="4" id="KW-1185">Reference proteome</keyword>
<keyword evidence="3" id="KW-0031">Aminopeptidase</keyword>
<dbReference type="Gene3D" id="3.90.230.10">
    <property type="entry name" value="Creatinase/methionine aminopeptidase superfamily"/>
    <property type="match status" value="1"/>
</dbReference>
<organism evidence="3 4">
    <name type="scientific">Cohnella candidum</name>
    <dbReference type="NCBI Taxonomy" id="2674991"/>
    <lineage>
        <taxon>Bacteria</taxon>
        <taxon>Bacillati</taxon>
        <taxon>Bacillota</taxon>
        <taxon>Bacilli</taxon>
        <taxon>Bacillales</taxon>
        <taxon>Paenibacillaceae</taxon>
        <taxon>Cohnella</taxon>
    </lineage>
</organism>
<evidence type="ECO:0000313" key="3">
    <source>
        <dbReference type="EMBL" id="AYQ74952.1"/>
    </source>
</evidence>
<dbReference type="GO" id="GO:0004177">
    <property type="term" value="F:aminopeptidase activity"/>
    <property type="evidence" value="ECO:0007669"/>
    <property type="project" value="UniProtKB-KW"/>
</dbReference>
<dbReference type="PANTHER" id="PTHR46112:SF3">
    <property type="entry name" value="AMINOPEPTIDASE YPDF"/>
    <property type="match status" value="1"/>
</dbReference>
<dbReference type="Gene3D" id="3.40.350.10">
    <property type="entry name" value="Creatinase/prolidase N-terminal domain"/>
    <property type="match status" value="1"/>
</dbReference>
<dbReference type="InterPro" id="IPR050659">
    <property type="entry name" value="Peptidase_M24B"/>
</dbReference>
<accession>A0A3G3K3D0</accession>
<evidence type="ECO:0000259" key="2">
    <source>
        <dbReference type="Pfam" id="PF01321"/>
    </source>
</evidence>
<dbReference type="SUPFAM" id="SSF53092">
    <property type="entry name" value="Creatinase/prolidase N-terminal domain"/>
    <property type="match status" value="1"/>
</dbReference>
<evidence type="ECO:0000313" key="4">
    <source>
        <dbReference type="Proteomes" id="UP000269097"/>
    </source>
</evidence>
<gene>
    <name evidence="3" type="ORF">EAV92_21790</name>
</gene>
<keyword evidence="3" id="KW-0378">Hydrolase</keyword>
<evidence type="ECO:0000259" key="1">
    <source>
        <dbReference type="Pfam" id="PF00557"/>
    </source>
</evidence>
<dbReference type="InterPro" id="IPR029149">
    <property type="entry name" value="Creatin/AminoP/Spt16_N"/>
</dbReference>
<protein>
    <submittedName>
        <fullName evidence="3">Aminopeptidase P family protein</fullName>
    </submittedName>
</protein>
<reference evidence="3 4" key="1">
    <citation type="submission" date="2018-10" db="EMBL/GenBank/DDBJ databases">
        <title>Genome Sequence of Cohnella sp.</title>
        <authorList>
            <person name="Srinivasan S."/>
            <person name="Kim M.K."/>
        </authorList>
    </citation>
    <scope>NUCLEOTIDE SEQUENCE [LARGE SCALE GENOMIC DNA]</scope>
    <source>
        <strain evidence="3 4">18JY8-7</strain>
    </source>
</reference>
<dbReference type="InterPro" id="IPR000994">
    <property type="entry name" value="Pept_M24"/>
</dbReference>
<dbReference type="KEGG" id="coh:EAV92_21790"/>
<keyword evidence="3" id="KW-0645">Protease</keyword>
<proteinExistence type="predicted"/>
<sequence>MSNLNFRYEDVMQDIPVTEYQGRVEKARAAMEKEGLDGLLVWSDAARMSNVRWLADYRAFDGVFPYPAMVFLPLVGEPTLFAEGSMVSYAADETWFSDTRGIRQELGNSIKDFLRTKPNAKIGLSGSKYLALEFYEQIMGALNDPSQLKKTNIIEYLKSIKSENEIRNMKVAGRLADIGLEKIHELLATEGLSERELVRQAYAAMFQAGADTVSFDIMVQSGSNSSDFFLARPRDKKVVKGETILIDIGCRFNGYSSDMARGVGYGKVSDDKRRMLDACLEAWTAGMKAIRPGMTGAEADVAANEVLHEYGYPHMSGEGRGCAHSTGMDPEEEIPVIGPDSQDVLVENQTIAFEITLMVPGVGGTRVEDTVVIRKDGAESLTNFPHSCYWYQD</sequence>
<dbReference type="Pfam" id="PF01321">
    <property type="entry name" value="Creatinase_N"/>
    <property type="match status" value="1"/>
</dbReference>
<name>A0A3G3K3D0_9BACL</name>
<dbReference type="PANTHER" id="PTHR46112">
    <property type="entry name" value="AMINOPEPTIDASE"/>
    <property type="match status" value="1"/>
</dbReference>
<dbReference type="Pfam" id="PF00557">
    <property type="entry name" value="Peptidase_M24"/>
    <property type="match status" value="1"/>
</dbReference>
<feature type="domain" description="Creatinase N-terminal" evidence="2">
    <location>
        <begin position="23"/>
        <end position="154"/>
    </location>
</feature>
<dbReference type="InterPro" id="IPR036005">
    <property type="entry name" value="Creatinase/aminopeptidase-like"/>
</dbReference>
<dbReference type="InterPro" id="IPR000587">
    <property type="entry name" value="Creatinase_N"/>
</dbReference>
<dbReference type="Proteomes" id="UP000269097">
    <property type="component" value="Chromosome"/>
</dbReference>
<dbReference type="EMBL" id="CP033433">
    <property type="protein sequence ID" value="AYQ74952.1"/>
    <property type="molecule type" value="Genomic_DNA"/>
</dbReference>
<feature type="domain" description="Peptidase M24" evidence="1">
    <location>
        <begin position="168"/>
        <end position="374"/>
    </location>
</feature>
<dbReference type="AlphaFoldDB" id="A0A3G3K3D0"/>